<dbReference type="Pfam" id="PF00550">
    <property type="entry name" value="PP-binding"/>
    <property type="match status" value="1"/>
</dbReference>
<dbReference type="SUPFAM" id="SSF56801">
    <property type="entry name" value="Acetyl-CoA synthetase-like"/>
    <property type="match status" value="1"/>
</dbReference>
<gene>
    <name evidence="5" type="ORF">V1633_20855</name>
</gene>
<dbReference type="SUPFAM" id="SSF47336">
    <property type="entry name" value="ACP-like"/>
    <property type="match status" value="1"/>
</dbReference>
<dbReference type="InterPro" id="IPR042099">
    <property type="entry name" value="ANL_N_sf"/>
</dbReference>
<protein>
    <submittedName>
        <fullName evidence="5">AMP-binding protein</fullName>
    </submittedName>
</protein>
<evidence type="ECO:0000256" key="3">
    <source>
        <dbReference type="SAM" id="MobiDB-lite"/>
    </source>
</evidence>
<dbReference type="Gene3D" id="3.30.300.30">
    <property type="match status" value="1"/>
</dbReference>
<dbReference type="SMART" id="SM01294">
    <property type="entry name" value="PKS_PP_betabranch"/>
    <property type="match status" value="1"/>
</dbReference>
<evidence type="ECO:0000259" key="4">
    <source>
        <dbReference type="PROSITE" id="PS50075"/>
    </source>
</evidence>
<dbReference type="InterPro" id="IPR006162">
    <property type="entry name" value="Ppantetheine_attach_site"/>
</dbReference>
<sequence length="612" mass="65767">MTRPEVGGMPAQTRPESVRPIGASAPQVVPELLRRSARLVPSRPAIVVDGRPVLTFAELEARANALAAGLRARGVRRGDQLALVFDGTEWPEFVVAYFGALQLGAATLLLGERFTAEDVRRLVARHRVTGVLTAPGRPPGSTPDCWVADTAALAAGQDETPAPFDATPLDTADVVFTSGTTALPRGVVASHANVVRAQTTWPTGPRVNQPGLHALPLGSVAGQIHLVNSIGGQHTLVIMPEFAVPDFCRLVEHWRVSSVFLVPAMAHWLVRAGADECPPLPSVRGVHFSGAPLPVGIMPDLPAVFPRATYYNFYSSTEAFPARVATQFDPRRPDSVGRPVGVHQVRITTEDGSPCAVGEVGTVWLRSTAAPARRFLDDDGAEGGAGFRDGWIRTGDLGHLDDQGYLHLAGRTDDMVNVGGFNVSTYRVEEVLGRHEAVAEAAVFAADHPVLGEIIAALVVPRAEVTIREIRQHAARQLTRRELPAIVRLVDDIPRNAAGKVVKRLLPDLLDAPGPAGFAVPTTELERRMARIWAERLDVGSVGVHDNFFEIGGDSLLATEMAAELRARLGVELDAVTIFEFATVAELARYVSEEQTWQTGDRAEETGENPDE</sequence>
<dbReference type="InterPro" id="IPR045851">
    <property type="entry name" value="AMP-bd_C_sf"/>
</dbReference>
<dbReference type="InterPro" id="IPR009081">
    <property type="entry name" value="PP-bd_ACP"/>
</dbReference>
<dbReference type="InterPro" id="IPR025110">
    <property type="entry name" value="AMP-bd_C"/>
</dbReference>
<feature type="domain" description="Carrier" evidence="4">
    <location>
        <begin position="520"/>
        <end position="595"/>
    </location>
</feature>
<dbReference type="PROSITE" id="PS50075">
    <property type="entry name" value="CARRIER"/>
    <property type="match status" value="1"/>
</dbReference>
<dbReference type="Gene3D" id="1.10.1200.10">
    <property type="entry name" value="ACP-like"/>
    <property type="match status" value="1"/>
</dbReference>
<proteinExistence type="predicted"/>
<keyword evidence="1" id="KW-0596">Phosphopantetheine</keyword>
<feature type="region of interest" description="Disordered" evidence="3">
    <location>
        <begin position="1"/>
        <end position="21"/>
    </location>
</feature>
<name>A0ABU7RWN9_9ACTN</name>
<evidence type="ECO:0000313" key="6">
    <source>
        <dbReference type="Proteomes" id="UP001332243"/>
    </source>
</evidence>
<comment type="caution">
    <text evidence="5">The sequence shown here is derived from an EMBL/GenBank/DDBJ whole genome shotgun (WGS) entry which is preliminary data.</text>
</comment>
<dbReference type="InterPro" id="IPR020806">
    <property type="entry name" value="PKS_PP-bd"/>
</dbReference>
<dbReference type="Gene3D" id="3.40.50.12780">
    <property type="entry name" value="N-terminal domain of ligase-like"/>
    <property type="match status" value="1"/>
</dbReference>
<dbReference type="SMART" id="SM00823">
    <property type="entry name" value="PKS_PP"/>
    <property type="match status" value="1"/>
</dbReference>
<organism evidence="5 6">
    <name type="scientific">Plantactinospora sonchi</name>
    <dbReference type="NCBI Taxonomy" id="1544735"/>
    <lineage>
        <taxon>Bacteria</taxon>
        <taxon>Bacillati</taxon>
        <taxon>Actinomycetota</taxon>
        <taxon>Actinomycetes</taxon>
        <taxon>Micromonosporales</taxon>
        <taxon>Micromonosporaceae</taxon>
        <taxon>Plantactinospora</taxon>
    </lineage>
</organism>
<dbReference type="Proteomes" id="UP001332243">
    <property type="component" value="Unassembled WGS sequence"/>
</dbReference>
<evidence type="ECO:0000256" key="1">
    <source>
        <dbReference type="ARBA" id="ARBA00022450"/>
    </source>
</evidence>
<dbReference type="PROSITE" id="PS00012">
    <property type="entry name" value="PHOSPHOPANTETHEINE"/>
    <property type="match status" value="1"/>
</dbReference>
<dbReference type="InterPro" id="IPR036736">
    <property type="entry name" value="ACP-like_sf"/>
</dbReference>
<reference evidence="5 6" key="1">
    <citation type="submission" date="2024-01" db="EMBL/GenBank/DDBJ databases">
        <title>Genome insights into Plantactinospora sonchi sp. nov.</title>
        <authorList>
            <person name="Wang L."/>
        </authorList>
    </citation>
    <scope>NUCLEOTIDE SEQUENCE [LARGE SCALE GENOMIC DNA]</scope>
    <source>
        <strain evidence="5 6">NEAU-QY2</strain>
    </source>
</reference>
<dbReference type="PANTHER" id="PTHR43767">
    <property type="entry name" value="LONG-CHAIN-FATTY-ACID--COA LIGASE"/>
    <property type="match status" value="1"/>
</dbReference>
<evidence type="ECO:0000256" key="2">
    <source>
        <dbReference type="ARBA" id="ARBA00022553"/>
    </source>
</evidence>
<dbReference type="RefSeq" id="WP_331216048.1">
    <property type="nucleotide sequence ID" value="NZ_JAZGQK010000017.1"/>
</dbReference>
<accession>A0ABU7RWN9</accession>
<keyword evidence="2" id="KW-0597">Phosphoprotein</keyword>
<dbReference type="InterPro" id="IPR000873">
    <property type="entry name" value="AMP-dep_synth/lig_dom"/>
</dbReference>
<dbReference type="Pfam" id="PF00501">
    <property type="entry name" value="AMP-binding"/>
    <property type="match status" value="1"/>
</dbReference>
<dbReference type="Pfam" id="PF13193">
    <property type="entry name" value="AMP-binding_C"/>
    <property type="match status" value="1"/>
</dbReference>
<dbReference type="InterPro" id="IPR050237">
    <property type="entry name" value="ATP-dep_AMP-bd_enzyme"/>
</dbReference>
<dbReference type="EMBL" id="JAZGQK010000017">
    <property type="protein sequence ID" value="MEE6260939.1"/>
    <property type="molecule type" value="Genomic_DNA"/>
</dbReference>
<dbReference type="PANTHER" id="PTHR43767:SF1">
    <property type="entry name" value="NONRIBOSOMAL PEPTIDE SYNTHASE PES1 (EUROFUNG)-RELATED"/>
    <property type="match status" value="1"/>
</dbReference>
<keyword evidence="6" id="KW-1185">Reference proteome</keyword>
<evidence type="ECO:0000313" key="5">
    <source>
        <dbReference type="EMBL" id="MEE6260939.1"/>
    </source>
</evidence>